<dbReference type="InterPro" id="IPR036291">
    <property type="entry name" value="NAD(P)-bd_dom_sf"/>
</dbReference>
<comment type="similarity">
    <text evidence="1 3">Belongs to the short-chain dehydrogenases/reductases (SDR) family.</text>
</comment>
<dbReference type="GO" id="GO:0016616">
    <property type="term" value="F:oxidoreductase activity, acting on the CH-OH group of donors, NAD or NADP as acceptor"/>
    <property type="evidence" value="ECO:0007669"/>
    <property type="project" value="TreeGrafter"/>
</dbReference>
<dbReference type="InterPro" id="IPR020904">
    <property type="entry name" value="Sc_DH/Rdtase_CS"/>
</dbReference>
<comment type="caution">
    <text evidence="4">The sequence shown here is derived from an EMBL/GenBank/DDBJ whole genome shotgun (WGS) entry which is preliminary data.</text>
</comment>
<dbReference type="EMBL" id="DWXX01000152">
    <property type="protein sequence ID" value="HJB59644.1"/>
    <property type="molecule type" value="Genomic_DNA"/>
</dbReference>
<dbReference type="AlphaFoldDB" id="A0A9D2MG93"/>
<organism evidence="4 5">
    <name type="scientific">Candidatus Faecalibacterium faecipullorum</name>
    <dbReference type="NCBI Taxonomy" id="2838578"/>
    <lineage>
        <taxon>Bacteria</taxon>
        <taxon>Bacillati</taxon>
        <taxon>Bacillota</taxon>
        <taxon>Clostridia</taxon>
        <taxon>Eubacteriales</taxon>
        <taxon>Oscillospiraceae</taxon>
        <taxon>Faecalibacterium</taxon>
    </lineage>
</organism>
<evidence type="ECO:0000313" key="4">
    <source>
        <dbReference type="EMBL" id="HJB59644.1"/>
    </source>
</evidence>
<sequence length="284" mass="29760">MQKNVLNTDLSGKVAVVTGAGGVLCSDMAKTLARAGAKVALLNRTLSKAQVHADAIVAGGGVAKAYQCNVLVENDCKVTAQAVLEDFGPCDILVNGAGGNSAKANTDKEFYEPGDIDDSTLQTFFTISPENVSSVLELNFLGTLLPTQVFARQMLGRPGCCIVNISSMNAFTPLTKIPAYSGAKAAVSNFTQWLAVHFSKEGIRVNAIAPGFFVSEQNARLLYNEDGTPTPRAEKILAGTPAGRMGRPEELEGALLFLVNNEAAGFINGIVLPVDGGFQAYSGV</sequence>
<keyword evidence="2" id="KW-0560">Oxidoreductase</keyword>
<proteinExistence type="inferred from homology"/>
<evidence type="ECO:0000256" key="3">
    <source>
        <dbReference type="RuleBase" id="RU000363"/>
    </source>
</evidence>
<evidence type="ECO:0000313" key="5">
    <source>
        <dbReference type="Proteomes" id="UP000824211"/>
    </source>
</evidence>
<protein>
    <submittedName>
        <fullName evidence="4">SDR family oxidoreductase</fullName>
    </submittedName>
</protein>
<evidence type="ECO:0000256" key="1">
    <source>
        <dbReference type="ARBA" id="ARBA00006484"/>
    </source>
</evidence>
<dbReference type="InterPro" id="IPR002347">
    <property type="entry name" value="SDR_fam"/>
</dbReference>
<dbReference type="PRINTS" id="PR00080">
    <property type="entry name" value="SDRFAMILY"/>
</dbReference>
<dbReference type="SUPFAM" id="SSF51735">
    <property type="entry name" value="NAD(P)-binding Rossmann-fold domains"/>
    <property type="match status" value="1"/>
</dbReference>
<reference evidence="4" key="1">
    <citation type="journal article" date="2021" name="PeerJ">
        <title>Extensive microbial diversity within the chicken gut microbiome revealed by metagenomics and culture.</title>
        <authorList>
            <person name="Gilroy R."/>
            <person name="Ravi A."/>
            <person name="Getino M."/>
            <person name="Pursley I."/>
            <person name="Horton D.L."/>
            <person name="Alikhan N.F."/>
            <person name="Baker D."/>
            <person name="Gharbi K."/>
            <person name="Hall N."/>
            <person name="Watson M."/>
            <person name="Adriaenssens E.M."/>
            <person name="Foster-Nyarko E."/>
            <person name="Jarju S."/>
            <person name="Secka A."/>
            <person name="Antonio M."/>
            <person name="Oren A."/>
            <person name="Chaudhuri R.R."/>
            <person name="La Ragione R."/>
            <person name="Hildebrand F."/>
            <person name="Pallen M.J."/>
        </authorList>
    </citation>
    <scope>NUCLEOTIDE SEQUENCE</scope>
    <source>
        <strain evidence="4">ChiHjej9B8-13557</strain>
    </source>
</reference>
<dbReference type="NCBIfam" id="NF006132">
    <property type="entry name" value="PRK08277.1"/>
    <property type="match status" value="1"/>
</dbReference>
<name>A0A9D2MG93_9FIRM</name>
<dbReference type="PANTHER" id="PTHR42760:SF115">
    <property type="entry name" value="3-OXOACYL-[ACYL-CARRIER-PROTEIN] REDUCTASE FABG"/>
    <property type="match status" value="1"/>
</dbReference>
<dbReference type="PROSITE" id="PS00061">
    <property type="entry name" value="ADH_SHORT"/>
    <property type="match status" value="1"/>
</dbReference>
<dbReference type="Pfam" id="PF00106">
    <property type="entry name" value="adh_short"/>
    <property type="match status" value="1"/>
</dbReference>
<dbReference type="PRINTS" id="PR00081">
    <property type="entry name" value="GDHRDH"/>
</dbReference>
<evidence type="ECO:0000256" key="2">
    <source>
        <dbReference type="ARBA" id="ARBA00023002"/>
    </source>
</evidence>
<dbReference type="Gene3D" id="3.40.50.720">
    <property type="entry name" value="NAD(P)-binding Rossmann-like Domain"/>
    <property type="match status" value="1"/>
</dbReference>
<dbReference type="Proteomes" id="UP000824211">
    <property type="component" value="Unassembled WGS sequence"/>
</dbReference>
<dbReference type="PANTHER" id="PTHR42760">
    <property type="entry name" value="SHORT-CHAIN DEHYDROGENASES/REDUCTASES FAMILY MEMBER"/>
    <property type="match status" value="1"/>
</dbReference>
<reference evidence="4" key="2">
    <citation type="submission" date="2021-04" db="EMBL/GenBank/DDBJ databases">
        <authorList>
            <person name="Gilroy R."/>
        </authorList>
    </citation>
    <scope>NUCLEOTIDE SEQUENCE</scope>
    <source>
        <strain evidence="4">ChiHjej9B8-13557</strain>
    </source>
</reference>
<accession>A0A9D2MG93</accession>
<gene>
    <name evidence="4" type="ORF">H9771_08355</name>
</gene>